<keyword evidence="1" id="KW-0732">Signal</keyword>
<reference evidence="2" key="1">
    <citation type="submission" date="2020-06" db="EMBL/GenBank/DDBJ databases">
        <title>Genomic insights into acetone-butanol-ethanol (ABE) fermentation by sequencing solventogenic clostridia strains.</title>
        <authorList>
            <person name="Brown S."/>
        </authorList>
    </citation>
    <scope>NUCLEOTIDE SEQUENCE</scope>
    <source>
        <strain evidence="2">DJ123</strain>
    </source>
</reference>
<name>A0AAE5H0N2_CLOBE</name>
<organism evidence="2 3">
    <name type="scientific">Clostridium beijerinckii</name>
    <name type="common">Clostridium MP</name>
    <dbReference type="NCBI Taxonomy" id="1520"/>
    <lineage>
        <taxon>Bacteria</taxon>
        <taxon>Bacillati</taxon>
        <taxon>Bacillota</taxon>
        <taxon>Clostridia</taxon>
        <taxon>Eubacteriales</taxon>
        <taxon>Clostridiaceae</taxon>
        <taxon>Clostridium</taxon>
    </lineage>
</organism>
<sequence length="128" mass="13395">MGGKLYEKNLLTKLAAVALVMGAVVTALPASATSYCEQTIRGKGETGKARIEGEAIALRATAKSGWGNAFGREVVSGGSDKRVATVSVDATGNDDPVTDTAYFDADGSQYYIYWTGSSSSKATVRFIQ</sequence>
<feature type="signal peptide" evidence="1">
    <location>
        <begin position="1"/>
        <end position="32"/>
    </location>
</feature>
<comment type="caution">
    <text evidence="2">The sequence shown here is derived from an EMBL/GenBank/DDBJ whole genome shotgun (WGS) entry which is preliminary data.</text>
</comment>
<dbReference type="RefSeq" id="WP_077854966.1">
    <property type="nucleotide sequence ID" value="NZ_JABTDW010000001.1"/>
</dbReference>
<dbReference type="EMBL" id="JABTDW010000001">
    <property type="protein sequence ID" value="NSB12425.1"/>
    <property type="molecule type" value="Genomic_DNA"/>
</dbReference>
<protein>
    <submittedName>
        <fullName evidence="2">Uncharacterized protein</fullName>
    </submittedName>
</protein>
<proteinExistence type="predicted"/>
<dbReference type="AlphaFoldDB" id="A0AAE5H0N2"/>
<accession>A0AAE5H0N2</accession>
<evidence type="ECO:0000313" key="3">
    <source>
        <dbReference type="Proteomes" id="UP000822184"/>
    </source>
</evidence>
<dbReference type="Proteomes" id="UP000822184">
    <property type="component" value="Unassembled WGS sequence"/>
</dbReference>
<feature type="chain" id="PRO_5041908236" evidence="1">
    <location>
        <begin position="33"/>
        <end position="128"/>
    </location>
</feature>
<gene>
    <name evidence="2" type="ORF">BCD95_000684</name>
</gene>
<evidence type="ECO:0000256" key="1">
    <source>
        <dbReference type="SAM" id="SignalP"/>
    </source>
</evidence>
<evidence type="ECO:0000313" key="2">
    <source>
        <dbReference type="EMBL" id="NSB12425.1"/>
    </source>
</evidence>